<dbReference type="EMBL" id="JBHRYH010000009">
    <property type="protein sequence ID" value="MFC3625252.1"/>
    <property type="molecule type" value="Genomic_DNA"/>
</dbReference>
<sequence length="129" mass="13928">MNDKTRKPAGSRQAEQQRFAQAEAACAHTLALFATLAEDPTWQACELATKYAQMAGVYARRIRNGKVICAADFNAAVEVCTSARRALRALDAELQFADHPQAAALQQAAQGCYQVLAAHHQLTGGKRQG</sequence>
<reference evidence="2" key="1">
    <citation type="journal article" date="2019" name="Int. J. Syst. Evol. Microbiol.">
        <title>The Global Catalogue of Microorganisms (GCM) 10K type strain sequencing project: providing services to taxonomists for standard genome sequencing and annotation.</title>
        <authorList>
            <consortium name="The Broad Institute Genomics Platform"/>
            <consortium name="The Broad Institute Genome Sequencing Center for Infectious Disease"/>
            <person name="Wu L."/>
            <person name="Ma J."/>
        </authorList>
    </citation>
    <scope>NUCLEOTIDE SEQUENCE [LARGE SCALE GENOMIC DNA]</scope>
    <source>
        <strain evidence="2">KCTC 42195</strain>
    </source>
</reference>
<gene>
    <name evidence="1" type="ORF">ACFOKJ_03710</name>
</gene>
<comment type="caution">
    <text evidence="1">The sequence shown here is derived from an EMBL/GenBank/DDBJ whole genome shotgun (WGS) entry which is preliminary data.</text>
</comment>
<accession>A0ABV7TPE4</accession>
<keyword evidence="2" id="KW-1185">Reference proteome</keyword>
<protein>
    <recommendedName>
        <fullName evidence="3">Four helix bundle protein</fullName>
    </recommendedName>
</protein>
<proteinExistence type="predicted"/>
<dbReference type="Proteomes" id="UP001595636">
    <property type="component" value="Unassembled WGS sequence"/>
</dbReference>
<name>A0ABV7TPE4_9NEIS</name>
<evidence type="ECO:0008006" key="3">
    <source>
        <dbReference type="Google" id="ProtNLM"/>
    </source>
</evidence>
<evidence type="ECO:0000313" key="2">
    <source>
        <dbReference type="Proteomes" id="UP001595636"/>
    </source>
</evidence>
<organism evidence="1 2">
    <name type="scientific">Vogesella amnigena</name>
    <dbReference type="NCBI Taxonomy" id="1507449"/>
    <lineage>
        <taxon>Bacteria</taxon>
        <taxon>Pseudomonadati</taxon>
        <taxon>Pseudomonadota</taxon>
        <taxon>Betaproteobacteria</taxon>
        <taxon>Neisseriales</taxon>
        <taxon>Chromobacteriaceae</taxon>
        <taxon>Vogesella</taxon>
    </lineage>
</organism>
<dbReference type="RefSeq" id="WP_390276745.1">
    <property type="nucleotide sequence ID" value="NZ_JBHRYH010000009.1"/>
</dbReference>
<evidence type="ECO:0000313" key="1">
    <source>
        <dbReference type="EMBL" id="MFC3625252.1"/>
    </source>
</evidence>